<organism evidence="2 3">
    <name type="scientific">Gilvimarinus japonicus</name>
    <dbReference type="NCBI Taxonomy" id="1796469"/>
    <lineage>
        <taxon>Bacteria</taxon>
        <taxon>Pseudomonadati</taxon>
        <taxon>Pseudomonadota</taxon>
        <taxon>Gammaproteobacteria</taxon>
        <taxon>Cellvibrionales</taxon>
        <taxon>Cellvibrionaceae</taxon>
        <taxon>Gilvimarinus</taxon>
    </lineage>
</organism>
<feature type="compositionally biased region" description="Basic and acidic residues" evidence="1">
    <location>
        <begin position="65"/>
        <end position="85"/>
    </location>
</feature>
<keyword evidence="3" id="KW-1185">Reference proteome</keyword>
<comment type="caution">
    <text evidence="2">The sequence shown here is derived from an EMBL/GenBank/DDBJ whole genome shotgun (WGS) entry which is preliminary data.</text>
</comment>
<sequence>MLPLDDQALRHFSTSELDLIPETRPDGTVILDLQGRFRQGSAATIGNGGEVNIHRIGGQMFMSPDGREINRRLYDDNNRPDGNEP</sequence>
<evidence type="ECO:0000313" key="2">
    <source>
        <dbReference type="EMBL" id="MFC3155619.1"/>
    </source>
</evidence>
<reference evidence="3" key="1">
    <citation type="journal article" date="2019" name="Int. J. Syst. Evol. Microbiol.">
        <title>The Global Catalogue of Microorganisms (GCM) 10K type strain sequencing project: providing services to taxonomists for standard genome sequencing and annotation.</title>
        <authorList>
            <consortium name="The Broad Institute Genomics Platform"/>
            <consortium name="The Broad Institute Genome Sequencing Center for Infectious Disease"/>
            <person name="Wu L."/>
            <person name="Ma J."/>
        </authorList>
    </citation>
    <scope>NUCLEOTIDE SEQUENCE [LARGE SCALE GENOMIC DNA]</scope>
    <source>
        <strain evidence="3">KCTC 52141</strain>
    </source>
</reference>
<accession>A0ABV7HSH6</accession>
<evidence type="ECO:0000313" key="3">
    <source>
        <dbReference type="Proteomes" id="UP001595548"/>
    </source>
</evidence>
<dbReference type="EMBL" id="JBHRTL010000006">
    <property type="protein sequence ID" value="MFC3155619.1"/>
    <property type="molecule type" value="Genomic_DNA"/>
</dbReference>
<dbReference type="RefSeq" id="WP_382416415.1">
    <property type="nucleotide sequence ID" value="NZ_AP031500.1"/>
</dbReference>
<feature type="region of interest" description="Disordered" evidence="1">
    <location>
        <begin position="62"/>
        <end position="85"/>
    </location>
</feature>
<proteinExistence type="predicted"/>
<protein>
    <submittedName>
        <fullName evidence="2">Uncharacterized protein</fullName>
    </submittedName>
</protein>
<dbReference type="Proteomes" id="UP001595548">
    <property type="component" value="Unassembled WGS sequence"/>
</dbReference>
<name>A0ABV7HSH6_9GAMM</name>
<evidence type="ECO:0000256" key="1">
    <source>
        <dbReference type="SAM" id="MobiDB-lite"/>
    </source>
</evidence>
<gene>
    <name evidence="2" type="ORF">ACFOEB_10445</name>
</gene>